<dbReference type="EMBL" id="MPSH01000054">
    <property type="protein sequence ID" value="PNH26931.1"/>
    <property type="molecule type" value="Genomic_DNA"/>
</dbReference>
<feature type="signal peptide" evidence="2">
    <location>
        <begin position="1"/>
        <end position="19"/>
    </location>
</feature>
<evidence type="ECO:0000313" key="4">
    <source>
        <dbReference type="Proteomes" id="UP000236305"/>
    </source>
</evidence>
<dbReference type="SUPFAM" id="SSF50685">
    <property type="entry name" value="Barwin-like endoglucanases"/>
    <property type="match status" value="1"/>
</dbReference>
<organism evidence="3 4">
    <name type="scientific">Verticillium dahliae</name>
    <name type="common">Verticillium wilt</name>
    <dbReference type="NCBI Taxonomy" id="27337"/>
    <lineage>
        <taxon>Eukaryota</taxon>
        <taxon>Fungi</taxon>
        <taxon>Dikarya</taxon>
        <taxon>Ascomycota</taxon>
        <taxon>Pezizomycotina</taxon>
        <taxon>Sordariomycetes</taxon>
        <taxon>Hypocreomycetidae</taxon>
        <taxon>Glomerellales</taxon>
        <taxon>Plectosphaerellaceae</taxon>
        <taxon>Verticillium</taxon>
    </lineage>
</organism>
<keyword evidence="1 2" id="KW-0732">Signal</keyword>
<evidence type="ECO:0000256" key="2">
    <source>
        <dbReference type="SAM" id="SignalP"/>
    </source>
</evidence>
<feature type="chain" id="PRO_5041393716" description="RlpA-like protein double-psi beta-barrel domain-containing protein" evidence="2">
    <location>
        <begin position="20"/>
        <end position="157"/>
    </location>
</feature>
<dbReference type="PANTHER" id="PTHR31836:SF28">
    <property type="entry name" value="SRCR DOMAIN-CONTAINING PROTEIN-RELATED"/>
    <property type="match status" value="1"/>
</dbReference>
<dbReference type="Gene3D" id="2.40.40.10">
    <property type="entry name" value="RlpA-like domain"/>
    <property type="match status" value="1"/>
</dbReference>
<gene>
    <name evidence="3" type="ORF">BJF96_g9741</name>
</gene>
<sequence length="157" mass="16973">MRLISALCVVLGAVSPAHGNAIRALARRSQPDAACFRRASLTATPTDLDKPLQASHTKGDMTYYDLGLGSCGLDDSGKDDTDSIVALSHLQMGEQSNDNPFCCRTISIRMGNKMTEATVRDKCMGCATEDIDVSKAVFNDLVGSLDAGRVRVEWWFN</sequence>
<evidence type="ECO:0000256" key="1">
    <source>
        <dbReference type="ARBA" id="ARBA00022729"/>
    </source>
</evidence>
<dbReference type="InterPro" id="IPR051477">
    <property type="entry name" value="Expansin_CellWall"/>
</dbReference>
<protein>
    <recommendedName>
        <fullName evidence="5">RlpA-like protein double-psi beta-barrel domain-containing protein</fullName>
    </recommendedName>
</protein>
<proteinExistence type="predicted"/>
<reference evidence="3 4" key="1">
    <citation type="submission" date="2017-12" db="EMBL/GenBank/DDBJ databases">
        <title>Comparative genomics yields insights into virulence evolution of Verticillium dahliae.</title>
        <authorList>
            <person name="Fan R."/>
            <person name="Armitage A.D."/>
            <person name="Cascant-Lopez E."/>
            <person name="Sobczyk M."/>
            <person name="Cockerton H.M."/>
            <person name="Harrison R.J."/>
        </authorList>
    </citation>
    <scope>NUCLEOTIDE SEQUENCE [LARGE SCALE GENOMIC DNA]</scope>
    <source>
        <strain evidence="3 4">12008</strain>
    </source>
</reference>
<accession>A0AA45AGY4</accession>
<dbReference type="InterPro" id="IPR036908">
    <property type="entry name" value="RlpA-like_sf"/>
</dbReference>
<comment type="caution">
    <text evidence="3">The sequence shown here is derived from an EMBL/GenBank/DDBJ whole genome shotgun (WGS) entry which is preliminary data.</text>
</comment>
<dbReference type="AlphaFoldDB" id="A0AA45AGY4"/>
<dbReference type="Proteomes" id="UP000236305">
    <property type="component" value="Unassembled WGS sequence"/>
</dbReference>
<name>A0AA45AGY4_VERDA</name>
<evidence type="ECO:0008006" key="5">
    <source>
        <dbReference type="Google" id="ProtNLM"/>
    </source>
</evidence>
<dbReference type="PANTHER" id="PTHR31836">
    <property type="match status" value="1"/>
</dbReference>
<dbReference type="CDD" id="cd22191">
    <property type="entry name" value="DPBB_RlpA_EXP_N-like"/>
    <property type="match status" value="1"/>
</dbReference>
<evidence type="ECO:0000313" key="3">
    <source>
        <dbReference type="EMBL" id="PNH26931.1"/>
    </source>
</evidence>